<evidence type="ECO:0000313" key="2">
    <source>
        <dbReference type="Proteomes" id="UP000836841"/>
    </source>
</evidence>
<dbReference type="AlphaFoldDB" id="A0AAU9RV45"/>
<proteinExistence type="predicted"/>
<protein>
    <submittedName>
        <fullName evidence="1">Uncharacterized protein</fullName>
    </submittedName>
</protein>
<organism evidence="1 2">
    <name type="scientific">Thlaspi arvense</name>
    <name type="common">Field penny-cress</name>
    <dbReference type="NCBI Taxonomy" id="13288"/>
    <lineage>
        <taxon>Eukaryota</taxon>
        <taxon>Viridiplantae</taxon>
        <taxon>Streptophyta</taxon>
        <taxon>Embryophyta</taxon>
        <taxon>Tracheophyta</taxon>
        <taxon>Spermatophyta</taxon>
        <taxon>Magnoliopsida</taxon>
        <taxon>eudicotyledons</taxon>
        <taxon>Gunneridae</taxon>
        <taxon>Pentapetalae</taxon>
        <taxon>rosids</taxon>
        <taxon>malvids</taxon>
        <taxon>Brassicales</taxon>
        <taxon>Brassicaceae</taxon>
        <taxon>Thlaspideae</taxon>
        <taxon>Thlaspi</taxon>
    </lineage>
</organism>
<reference evidence="1 2" key="1">
    <citation type="submission" date="2022-03" db="EMBL/GenBank/DDBJ databases">
        <authorList>
            <person name="Nunn A."/>
            <person name="Chopra R."/>
            <person name="Nunn A."/>
            <person name="Contreras Garrido A."/>
        </authorList>
    </citation>
    <scope>NUCLEOTIDE SEQUENCE [LARGE SCALE GENOMIC DNA]</scope>
</reference>
<dbReference type="EMBL" id="OU466858">
    <property type="protein sequence ID" value="CAH2047868.1"/>
    <property type="molecule type" value="Genomic_DNA"/>
</dbReference>
<name>A0AAU9RV45_THLAR</name>
<sequence length="179" mass="19558">MDQFVKEINKMPLIEGISSIFERIKALQTELLSMRDVPVAKSIVEEAISTLRLLACEKHKLSDALVAHLGGGISLPPGFIREDPACQPAMVPMQGILMDMASHPLCDPMCHPTCIHTMYTAETLMNMANGPVHHPVDTDAMDPAEMLLNLSRMEFTHATDAAESLMKLANESDASSSEN</sequence>
<evidence type="ECO:0000313" key="1">
    <source>
        <dbReference type="EMBL" id="CAH2047868.1"/>
    </source>
</evidence>
<accession>A0AAU9RV45</accession>
<dbReference type="Proteomes" id="UP000836841">
    <property type="component" value="Chromosome 2"/>
</dbReference>
<gene>
    <name evidence="1" type="ORF">TAV2_LOCUS7244</name>
</gene>
<keyword evidence="2" id="KW-1185">Reference proteome</keyword>